<evidence type="ECO:0000256" key="2">
    <source>
        <dbReference type="ARBA" id="ARBA00009692"/>
    </source>
</evidence>
<dbReference type="Gene3D" id="3.30.70.360">
    <property type="match status" value="1"/>
</dbReference>
<evidence type="ECO:0000256" key="10">
    <source>
        <dbReference type="PIRSR" id="PIRSR037215-1"/>
    </source>
</evidence>
<evidence type="ECO:0000256" key="5">
    <source>
        <dbReference type="ARBA" id="ARBA00022723"/>
    </source>
</evidence>
<name>A0A6A8GYL4_9LACO</name>
<dbReference type="RefSeq" id="WP_003693674.1">
    <property type="nucleotide sequence ID" value="NZ_WKNS01000002.1"/>
</dbReference>
<comment type="catalytic activity">
    <reaction evidence="1">
        <text>Release of the N-terminal residue from a tripeptide.</text>
        <dbReference type="EC" id="3.4.11.4"/>
    </reaction>
</comment>
<feature type="binding site" evidence="11">
    <location>
        <position position="179"/>
    </location>
    <ligand>
        <name>Zn(2+)</name>
        <dbReference type="ChEBI" id="CHEBI:29105"/>
        <label>2</label>
    </ligand>
</feature>
<feature type="active site" description="Proton acceptor" evidence="10">
    <location>
        <position position="178"/>
    </location>
</feature>
<evidence type="ECO:0000256" key="7">
    <source>
        <dbReference type="ARBA" id="ARBA00022833"/>
    </source>
</evidence>
<comment type="similarity">
    <text evidence="2">Belongs to the peptidase M20B family.</text>
</comment>
<dbReference type="GO" id="GO:0006518">
    <property type="term" value="P:peptide metabolic process"/>
    <property type="evidence" value="ECO:0007669"/>
    <property type="project" value="InterPro"/>
</dbReference>
<evidence type="ECO:0000256" key="4">
    <source>
        <dbReference type="ARBA" id="ARBA00022670"/>
    </source>
</evidence>
<evidence type="ECO:0000256" key="9">
    <source>
        <dbReference type="NCBIfam" id="TIGR01882"/>
    </source>
</evidence>
<evidence type="ECO:0000256" key="1">
    <source>
        <dbReference type="ARBA" id="ARBA00000870"/>
    </source>
</evidence>
<comment type="caution">
    <text evidence="13">The sequence shown here is derived from an EMBL/GenBank/DDBJ whole genome shotgun (WGS) entry which is preliminary data.</text>
</comment>
<dbReference type="AlphaFoldDB" id="A0A6A8GYL4"/>
<dbReference type="SUPFAM" id="SSF53187">
    <property type="entry name" value="Zn-dependent exopeptidases"/>
    <property type="match status" value="1"/>
</dbReference>
<dbReference type="InterPro" id="IPR001261">
    <property type="entry name" value="ArgE/DapE_CS"/>
</dbReference>
<proteinExistence type="inferred from homology"/>
<dbReference type="GO" id="GO:0045148">
    <property type="term" value="F:tripeptide aminopeptidase activity"/>
    <property type="evidence" value="ECO:0007669"/>
    <property type="project" value="UniProtKB-UniRule"/>
</dbReference>
<dbReference type="NCBIfam" id="NF003976">
    <property type="entry name" value="PRK05469.1"/>
    <property type="match status" value="1"/>
</dbReference>
<feature type="binding site" evidence="11">
    <location>
        <position position="82"/>
    </location>
    <ligand>
        <name>Zn(2+)</name>
        <dbReference type="ChEBI" id="CHEBI:29105"/>
        <label>1</label>
    </ligand>
</feature>
<dbReference type="EC" id="3.4.11.4" evidence="9"/>
<dbReference type="InterPro" id="IPR036264">
    <property type="entry name" value="Bact_exopeptidase_dim_dom"/>
</dbReference>
<dbReference type="GO" id="GO:0008237">
    <property type="term" value="F:metallopeptidase activity"/>
    <property type="evidence" value="ECO:0007669"/>
    <property type="project" value="UniProtKB-KW"/>
</dbReference>
<feature type="binding site" evidence="11">
    <location>
        <position position="144"/>
    </location>
    <ligand>
        <name>Zn(2+)</name>
        <dbReference type="ChEBI" id="CHEBI:29105"/>
        <label>1</label>
    </ligand>
</feature>
<feature type="binding site" evidence="11">
    <location>
        <position position="144"/>
    </location>
    <ligand>
        <name>Zn(2+)</name>
        <dbReference type="ChEBI" id="CHEBI:29105"/>
        <label>2</label>
    </ligand>
</feature>
<keyword evidence="8" id="KW-0482">Metalloprotease</keyword>
<organism evidence="13">
    <name type="scientific">Ligilactobacillus ruminis</name>
    <dbReference type="NCBI Taxonomy" id="1623"/>
    <lineage>
        <taxon>Bacteria</taxon>
        <taxon>Bacillati</taxon>
        <taxon>Bacillota</taxon>
        <taxon>Bacilli</taxon>
        <taxon>Lactobacillales</taxon>
        <taxon>Lactobacillaceae</taxon>
        <taxon>Ligilactobacillus</taxon>
    </lineage>
</organism>
<dbReference type="Gene3D" id="3.40.630.10">
    <property type="entry name" value="Zn peptidases"/>
    <property type="match status" value="1"/>
</dbReference>
<keyword evidence="6 13" id="KW-0378">Hydrolase</keyword>
<feature type="binding site" evidence="11">
    <location>
        <position position="201"/>
    </location>
    <ligand>
        <name>Zn(2+)</name>
        <dbReference type="ChEBI" id="CHEBI:29105"/>
        <label>1</label>
    </ligand>
</feature>
<dbReference type="Pfam" id="PF07687">
    <property type="entry name" value="M20_dimer"/>
    <property type="match status" value="1"/>
</dbReference>
<feature type="active site" evidence="10">
    <location>
        <position position="84"/>
    </location>
</feature>
<dbReference type="GO" id="GO:0008270">
    <property type="term" value="F:zinc ion binding"/>
    <property type="evidence" value="ECO:0007669"/>
    <property type="project" value="InterPro"/>
</dbReference>
<keyword evidence="5 11" id="KW-0479">Metal-binding</keyword>
<evidence type="ECO:0000256" key="6">
    <source>
        <dbReference type="ARBA" id="ARBA00022801"/>
    </source>
</evidence>
<dbReference type="PROSITE" id="PS00758">
    <property type="entry name" value="ARGE_DAPE_CPG2_1"/>
    <property type="match status" value="1"/>
</dbReference>
<dbReference type="Pfam" id="PF01546">
    <property type="entry name" value="Peptidase_M20"/>
    <property type="match status" value="1"/>
</dbReference>
<reference evidence="13" key="1">
    <citation type="journal article" date="2019" name="Nat. Med.">
        <title>A library of human gut bacterial isolates paired with longitudinal multiomics data enables mechanistic microbiome research.</title>
        <authorList>
            <person name="Poyet M."/>
            <person name="Groussin M."/>
            <person name="Gibbons S.M."/>
            <person name="Avila-Pacheco J."/>
            <person name="Jiang X."/>
            <person name="Kearney S.M."/>
            <person name="Perrotta A.R."/>
            <person name="Berdy B."/>
            <person name="Zhao S."/>
            <person name="Lieberman T.D."/>
            <person name="Swanson P.K."/>
            <person name="Smith M."/>
            <person name="Roesemann S."/>
            <person name="Alexander J.E."/>
            <person name="Rich S.A."/>
            <person name="Livny J."/>
            <person name="Vlamakis H."/>
            <person name="Clish C."/>
            <person name="Bullock K."/>
            <person name="Deik A."/>
            <person name="Scott J."/>
            <person name="Pierce K.A."/>
            <person name="Xavier R.J."/>
            <person name="Alm E.J."/>
        </authorList>
    </citation>
    <scope>NUCLEOTIDE SEQUENCE</scope>
    <source>
        <strain evidence="13">BIOML-A18</strain>
    </source>
</reference>
<feature type="binding site" evidence="11">
    <location>
        <position position="383"/>
    </location>
    <ligand>
        <name>Zn(2+)</name>
        <dbReference type="ChEBI" id="CHEBI:29105"/>
        <label>2</label>
    </ligand>
</feature>
<dbReference type="PROSITE" id="PS00759">
    <property type="entry name" value="ARGE_DAPE_CPG2_2"/>
    <property type="match status" value="1"/>
</dbReference>
<keyword evidence="7 11" id="KW-0862">Zinc</keyword>
<dbReference type="PIRSF" id="PIRSF037215">
    <property type="entry name" value="Peptidase_M20B"/>
    <property type="match status" value="1"/>
</dbReference>
<sequence length="421" mass="46952">MELDQRYIEDCFIKYAKVDTRSDVSSKQVPTTPGQKKLALIVCDDLKKLGVEAWYNEKTAFTIARIPSNTEKNLSSIGFIAHLDTADFNSENVCPIVHPDYDGGDVVLNEDIGIVLSSKEFPDLKKFKGQRLITTDGTTLLGADDKAGVAGLLGAVKYLKEHPDFEHGALYLAFGPDEEIGQGAKRFDETEFPVEFAYTLDNGQPGEIEYETFNAAWAQIEVEGTAVHPGDAYGLMVNAALIANEIVSALPQDEVPEKSKDHEGFILVNEFDATVDHAYLSMIIRDFDTEKFFAKQEFLKELVSKINARYDKPRVTLKFTEQYRNIGDTIKKNPYIVNLAIDSYKKLGFEVKIVPFRGGTDGNFFTQKGIPTPNLFNGGNNFHGQYEYVTTEAMATVSKTILTIVEEHVLQSQSRNMTPLP</sequence>
<dbReference type="EMBL" id="WKOD01000002">
    <property type="protein sequence ID" value="MSA67690.1"/>
    <property type="molecule type" value="Genomic_DNA"/>
</dbReference>
<protein>
    <recommendedName>
        <fullName evidence="9">Peptidase T</fullName>
        <ecNumber evidence="9">3.4.11.4</ecNumber>
    </recommendedName>
</protein>
<evidence type="ECO:0000256" key="8">
    <source>
        <dbReference type="ARBA" id="ARBA00023049"/>
    </source>
</evidence>
<comment type="cofactor">
    <cofactor evidence="11">
        <name>Zn(2+)</name>
        <dbReference type="ChEBI" id="CHEBI:29105"/>
    </cofactor>
    <text evidence="11">Binds 2 Zn(2+) ions per subunit.</text>
</comment>
<keyword evidence="3 13" id="KW-0031">Aminopeptidase</keyword>
<evidence type="ECO:0000259" key="12">
    <source>
        <dbReference type="Pfam" id="PF07687"/>
    </source>
</evidence>
<dbReference type="InterPro" id="IPR010161">
    <property type="entry name" value="Peptidase_M20B"/>
</dbReference>
<dbReference type="SUPFAM" id="SSF55031">
    <property type="entry name" value="Bacterial exopeptidase dimerisation domain"/>
    <property type="match status" value="1"/>
</dbReference>
<dbReference type="CDD" id="cd03892">
    <property type="entry name" value="M20_peptT"/>
    <property type="match status" value="1"/>
</dbReference>
<gene>
    <name evidence="13" type="primary">pepT</name>
    <name evidence="13" type="ORF">GKC89_00845</name>
</gene>
<dbReference type="InterPro" id="IPR002933">
    <property type="entry name" value="Peptidase_M20"/>
</dbReference>
<dbReference type="PANTHER" id="PTHR42994:SF1">
    <property type="entry name" value="PEPTIDASE T"/>
    <property type="match status" value="1"/>
</dbReference>
<accession>A0A6A8GYL4</accession>
<dbReference type="NCBIfam" id="TIGR01882">
    <property type="entry name" value="peptidase-T"/>
    <property type="match status" value="1"/>
</dbReference>
<evidence type="ECO:0000256" key="3">
    <source>
        <dbReference type="ARBA" id="ARBA00022438"/>
    </source>
</evidence>
<dbReference type="GO" id="GO:0006508">
    <property type="term" value="P:proteolysis"/>
    <property type="evidence" value="ECO:0007669"/>
    <property type="project" value="UniProtKB-UniRule"/>
</dbReference>
<dbReference type="InterPro" id="IPR011650">
    <property type="entry name" value="Peptidase_M20_dimer"/>
</dbReference>
<evidence type="ECO:0000313" key="13">
    <source>
        <dbReference type="EMBL" id="MSA67690.1"/>
    </source>
</evidence>
<feature type="domain" description="Peptidase M20 dimerisation" evidence="12">
    <location>
        <begin position="210"/>
        <end position="310"/>
    </location>
</feature>
<keyword evidence="4" id="KW-0645">Protease</keyword>
<evidence type="ECO:0000256" key="11">
    <source>
        <dbReference type="PIRSR" id="PIRSR037215-2"/>
    </source>
</evidence>
<dbReference type="NCBIfam" id="NF009920">
    <property type="entry name" value="PRK13381.1"/>
    <property type="match status" value="1"/>
</dbReference>
<dbReference type="PANTHER" id="PTHR42994">
    <property type="entry name" value="PEPTIDASE T"/>
    <property type="match status" value="1"/>
</dbReference>